<dbReference type="EMBL" id="CP020472">
    <property type="protein sequence ID" value="ARD24150.1"/>
    <property type="molecule type" value="Genomic_DNA"/>
</dbReference>
<evidence type="ECO:0000313" key="2">
    <source>
        <dbReference type="Proteomes" id="UP000191820"/>
    </source>
</evidence>
<sequence length="357" mass="40590">MSIKPIQSKKLCRQCEEVFVTTSKKFINCSSCRKTEKKTDWVSKFLNSNFGLWLVNRIAEHQTFKAVDFTSNGLSELYALYKLRKKYCQYSYNKGWSSALELDLCHLYPVKSGAEFTGELSPRNLIIAPSKINRHLGNKVFEVGHKVGLPPPSKRVKGVAAVRQSIKKNKSFRGAVIAFQSTHKLKPSKKGLVEGVIEAKGKFSLMDVAENEFTRLSLNVPKVGSAEVQFMIALQGAQSLRPSKGQAICLDKDELKEQRLWATEPWVRELSDVELTTFVNLKLHLRDGEVTIQNRNFSVGRLYDSYIKNDLHNRFSCTFLNKEVSDLAYEEVVRAFTGKCNAPIQQIKIEEVVEDNW</sequence>
<proteinExistence type="predicted"/>
<gene>
    <name evidence="1" type="ORF">SJ2017_3921</name>
</gene>
<keyword evidence="2" id="KW-1185">Reference proteome</keyword>
<name>A0ABM6JP89_9GAMM</name>
<evidence type="ECO:0000313" key="1">
    <source>
        <dbReference type="EMBL" id="ARD24150.1"/>
    </source>
</evidence>
<dbReference type="Proteomes" id="UP000191820">
    <property type="component" value="Chromosome"/>
</dbReference>
<accession>A0ABM6JP89</accession>
<reference evidence="1 2" key="1">
    <citation type="submission" date="2017-03" db="EMBL/GenBank/DDBJ databases">
        <title>Genome sequencing of Shewanella japonica KCTC 22435.</title>
        <authorList>
            <person name="Kim K.M."/>
        </authorList>
    </citation>
    <scope>NUCLEOTIDE SEQUENCE [LARGE SCALE GENOMIC DNA]</scope>
    <source>
        <strain evidence="1 2">KCTC 22435</strain>
    </source>
</reference>
<protein>
    <recommendedName>
        <fullName evidence="3">HNH endonuclease</fullName>
    </recommendedName>
</protein>
<organism evidence="1 2">
    <name type="scientific">Shewanella japonica</name>
    <dbReference type="NCBI Taxonomy" id="93973"/>
    <lineage>
        <taxon>Bacteria</taxon>
        <taxon>Pseudomonadati</taxon>
        <taxon>Pseudomonadota</taxon>
        <taxon>Gammaproteobacteria</taxon>
        <taxon>Alteromonadales</taxon>
        <taxon>Shewanellaceae</taxon>
        <taxon>Shewanella</taxon>
    </lineage>
</organism>
<dbReference type="RefSeq" id="WP_080917123.1">
    <property type="nucleotide sequence ID" value="NZ_CP020472.1"/>
</dbReference>
<evidence type="ECO:0008006" key="3">
    <source>
        <dbReference type="Google" id="ProtNLM"/>
    </source>
</evidence>